<evidence type="ECO:0000313" key="3">
    <source>
        <dbReference type="Proteomes" id="UP000786875"/>
    </source>
</evidence>
<comment type="caution">
    <text evidence="2">The sequence shown here is derived from an EMBL/GenBank/DDBJ whole genome shotgun (WGS) entry which is preliminary data.</text>
</comment>
<sequence length="142" mass="16168">MDELTHCLDYLARQHVLTLCTYSGDECWAAHCFYALDRENISFWLMTEPSTCHGRLMVASPQVVGTVSEQTESVSTLQGVQFRGEIVLAEGEDYQRGLAAYQQRFPIAKKKIAPLWALRLDTLKMTDNSLGFGTKLHWQRPE</sequence>
<proteinExistence type="inferred from homology"/>
<evidence type="ECO:0000256" key="1">
    <source>
        <dbReference type="HAMAP-Rule" id="MF_00764"/>
    </source>
</evidence>
<evidence type="ECO:0000313" key="2">
    <source>
        <dbReference type="EMBL" id="MBT0725890.1"/>
    </source>
</evidence>
<dbReference type="Proteomes" id="UP000786875">
    <property type="component" value="Unassembled WGS sequence"/>
</dbReference>
<keyword evidence="3" id="KW-1185">Reference proteome</keyword>
<gene>
    <name evidence="2" type="ORF">HGT73_00510</name>
</gene>
<dbReference type="HAMAP" id="MF_00764">
    <property type="entry name" value="UPF0306"/>
    <property type="match status" value="1"/>
</dbReference>
<dbReference type="EMBL" id="JABBFO010000001">
    <property type="protein sequence ID" value="MBT0725890.1"/>
    <property type="molecule type" value="Genomic_DNA"/>
</dbReference>
<comment type="similarity">
    <text evidence="1">Belongs to the UPF0306 family.</text>
</comment>
<dbReference type="InterPro" id="IPR011194">
    <property type="entry name" value="UPF0306"/>
</dbReference>
<dbReference type="Gene3D" id="2.30.110.10">
    <property type="entry name" value="Electron Transport, Fmn-binding Protein, Chain A"/>
    <property type="match status" value="1"/>
</dbReference>
<organism evidence="2 3">
    <name type="scientific">Rosenbergiella australiborealis</name>
    <dbReference type="NCBI Taxonomy" id="1544696"/>
    <lineage>
        <taxon>Bacteria</taxon>
        <taxon>Pseudomonadati</taxon>
        <taxon>Pseudomonadota</taxon>
        <taxon>Gammaproteobacteria</taxon>
        <taxon>Enterobacterales</taxon>
        <taxon>Erwiniaceae</taxon>
        <taxon>Rosenbergiella</taxon>
    </lineage>
</organism>
<dbReference type="PIRSF" id="PIRSF009554">
    <property type="entry name" value="UCP009554"/>
    <property type="match status" value="1"/>
</dbReference>
<name>A0ABS5T0L7_9GAMM</name>
<dbReference type="NCBIfam" id="NF002900">
    <property type="entry name" value="PRK03467.1"/>
    <property type="match status" value="1"/>
</dbReference>
<dbReference type="SUPFAM" id="SSF50475">
    <property type="entry name" value="FMN-binding split barrel"/>
    <property type="match status" value="1"/>
</dbReference>
<protein>
    <recommendedName>
        <fullName evidence="1">UPF0306 protein HGT73_00510</fullName>
    </recommendedName>
</protein>
<dbReference type="RefSeq" id="WP_214211655.1">
    <property type="nucleotide sequence ID" value="NZ_JABBFO010000001.1"/>
</dbReference>
<reference evidence="2 3" key="1">
    <citation type="submission" date="2020-04" db="EMBL/GenBank/DDBJ databases">
        <title>Genome sequencing of Rosenbergiella species.</title>
        <authorList>
            <person name="Alvarez-Perez S."/>
            <person name="Lievens B."/>
        </authorList>
    </citation>
    <scope>NUCLEOTIDE SEQUENCE [LARGE SCALE GENOMIC DNA]</scope>
    <source>
        <strain evidence="2 3">CdVSA20.1</strain>
    </source>
</reference>
<accession>A0ABS5T0L7</accession>
<dbReference type="InterPro" id="IPR012349">
    <property type="entry name" value="Split_barrel_FMN-bd"/>
</dbReference>